<keyword evidence="3" id="KW-0547">Nucleotide-binding</keyword>
<accession>A0A1G2MPY2</accession>
<keyword evidence="1 3" id="KW-0239">DNA-directed DNA polymerase</keyword>
<dbReference type="InterPro" id="IPR027417">
    <property type="entry name" value="P-loop_NTPase"/>
</dbReference>
<dbReference type="GO" id="GO:0006261">
    <property type="term" value="P:DNA-templated DNA replication"/>
    <property type="evidence" value="ECO:0007669"/>
    <property type="project" value="TreeGrafter"/>
</dbReference>
<dbReference type="NCBIfam" id="TIGR02397">
    <property type="entry name" value="dnaX_nterm"/>
    <property type="match status" value="1"/>
</dbReference>
<name>A0A1G2MPY2_9BACT</name>
<comment type="catalytic activity">
    <reaction evidence="2 3">
        <text>DNA(n) + a 2'-deoxyribonucleoside 5'-triphosphate = DNA(n+1) + diphosphate</text>
        <dbReference type="Rhea" id="RHEA:22508"/>
        <dbReference type="Rhea" id="RHEA-COMP:17339"/>
        <dbReference type="Rhea" id="RHEA-COMP:17340"/>
        <dbReference type="ChEBI" id="CHEBI:33019"/>
        <dbReference type="ChEBI" id="CHEBI:61560"/>
        <dbReference type="ChEBI" id="CHEBI:173112"/>
        <dbReference type="EC" id="2.7.7.7"/>
    </reaction>
</comment>
<evidence type="ECO:0000313" key="6">
    <source>
        <dbReference type="Proteomes" id="UP000177943"/>
    </source>
</evidence>
<keyword evidence="3" id="KW-0808">Transferase</keyword>
<comment type="similarity">
    <text evidence="3">Belongs to the DnaX/STICHEL family.</text>
</comment>
<dbReference type="AlphaFoldDB" id="A0A1G2MPY2"/>
<keyword evidence="3" id="KW-0548">Nucleotidyltransferase</keyword>
<sequence length="344" mass="38144">MEQVLYRKYRSKNFKEVLGQEPIVKALEGALSLGRISHAYLFAGSRGIGKTSVARILAREIGASQNDTYEIDAASHTGVDDIRELNDAVRTFPFESKYKVYIIDEVHMLSKSAFNALLKTLEEPPAHVVFILATTEIEKLPETVVSRCQVFQFKKPSQEILREMVLRIAKKEGFTLEPSSADLIALLGDGSFRDTQGILQKVITSSADKKISVKEVEAMTGAPQGTLVNAFIEAIDQKKPADGMKAVAKVVEQNGDMKVFLKLTLRKLRFVLLLRYAVDMEKGIKEELSPDDFALLKKIAEHKEGAVNSAALLELLTAYDNLSFYVIPELPLELALIKLSGEKG</sequence>
<dbReference type="Pfam" id="PF13177">
    <property type="entry name" value="DNA_pol3_delta2"/>
    <property type="match status" value="2"/>
</dbReference>
<dbReference type="Proteomes" id="UP000177943">
    <property type="component" value="Unassembled WGS sequence"/>
</dbReference>
<evidence type="ECO:0000256" key="1">
    <source>
        <dbReference type="ARBA" id="ARBA00022932"/>
    </source>
</evidence>
<evidence type="ECO:0000256" key="3">
    <source>
        <dbReference type="RuleBase" id="RU364063"/>
    </source>
</evidence>
<dbReference type="EMBL" id="MHRP01000041">
    <property type="protein sequence ID" value="OHA25926.1"/>
    <property type="molecule type" value="Genomic_DNA"/>
</dbReference>
<dbReference type="Gene3D" id="1.10.8.60">
    <property type="match status" value="1"/>
</dbReference>
<dbReference type="InterPro" id="IPR012763">
    <property type="entry name" value="DNA_pol_III_sug/sutau_N"/>
</dbReference>
<dbReference type="EC" id="2.7.7.7" evidence="3"/>
<feature type="domain" description="AAA+ ATPase" evidence="4">
    <location>
        <begin position="36"/>
        <end position="157"/>
    </location>
</feature>
<dbReference type="SUPFAM" id="SSF52540">
    <property type="entry name" value="P-loop containing nucleoside triphosphate hydrolases"/>
    <property type="match status" value="1"/>
</dbReference>
<dbReference type="GO" id="GO:0009360">
    <property type="term" value="C:DNA polymerase III complex"/>
    <property type="evidence" value="ECO:0007669"/>
    <property type="project" value="InterPro"/>
</dbReference>
<gene>
    <name evidence="3" type="primary">dnaX</name>
    <name evidence="5" type="ORF">A3D56_02470</name>
</gene>
<dbReference type="SMART" id="SM00382">
    <property type="entry name" value="AAA"/>
    <property type="match status" value="1"/>
</dbReference>
<comment type="function">
    <text evidence="3">DNA polymerase III is a complex, multichain enzyme responsible for most of the replicative synthesis in bacteria. This DNA polymerase also exhibits 3' to 5' exonuclease activity.</text>
</comment>
<keyword evidence="3" id="KW-0067">ATP-binding</keyword>
<dbReference type="InterPro" id="IPR003593">
    <property type="entry name" value="AAA+_ATPase"/>
</dbReference>
<protein>
    <recommendedName>
        <fullName evidence="3">DNA polymerase III subunit gamma/tau</fullName>
        <ecNumber evidence="3">2.7.7.7</ecNumber>
    </recommendedName>
</protein>
<dbReference type="GO" id="GO:0005524">
    <property type="term" value="F:ATP binding"/>
    <property type="evidence" value="ECO:0007669"/>
    <property type="project" value="UniProtKB-KW"/>
</dbReference>
<dbReference type="GO" id="GO:0003887">
    <property type="term" value="F:DNA-directed DNA polymerase activity"/>
    <property type="evidence" value="ECO:0007669"/>
    <property type="project" value="UniProtKB-KW"/>
</dbReference>
<proteinExistence type="inferred from homology"/>
<dbReference type="PANTHER" id="PTHR11669:SF0">
    <property type="entry name" value="PROTEIN STICHEL-LIKE 2"/>
    <property type="match status" value="1"/>
</dbReference>
<comment type="subunit">
    <text evidence="3">DNA polymerase III contains a core (composed of alpha, epsilon and theta chains) that associates with a tau subunit. This core dimerizes to form the POLIII' complex. PolIII' associates with the gamma complex (composed of gamma, delta, delta', psi and chi chains) and with the beta chain to form the complete DNA polymerase III complex.</text>
</comment>
<organism evidence="5 6">
    <name type="scientific">Candidatus Taylorbacteria bacterium RIFCSPHIGHO2_02_FULL_45_35</name>
    <dbReference type="NCBI Taxonomy" id="1802311"/>
    <lineage>
        <taxon>Bacteria</taxon>
        <taxon>Candidatus Tayloriibacteriota</taxon>
    </lineage>
</organism>
<dbReference type="Gene3D" id="3.40.50.300">
    <property type="entry name" value="P-loop containing nucleotide triphosphate hydrolases"/>
    <property type="match status" value="1"/>
</dbReference>
<evidence type="ECO:0000256" key="2">
    <source>
        <dbReference type="ARBA" id="ARBA00049244"/>
    </source>
</evidence>
<reference evidence="5 6" key="1">
    <citation type="journal article" date="2016" name="Nat. Commun.">
        <title>Thousands of microbial genomes shed light on interconnected biogeochemical processes in an aquifer system.</title>
        <authorList>
            <person name="Anantharaman K."/>
            <person name="Brown C.T."/>
            <person name="Hug L.A."/>
            <person name="Sharon I."/>
            <person name="Castelle C.J."/>
            <person name="Probst A.J."/>
            <person name="Thomas B.C."/>
            <person name="Singh A."/>
            <person name="Wilkins M.J."/>
            <person name="Karaoz U."/>
            <person name="Brodie E.L."/>
            <person name="Williams K.H."/>
            <person name="Hubbard S.S."/>
            <person name="Banfield J.F."/>
        </authorList>
    </citation>
    <scope>NUCLEOTIDE SEQUENCE [LARGE SCALE GENOMIC DNA]</scope>
</reference>
<comment type="caution">
    <text evidence="5">The sequence shown here is derived from an EMBL/GenBank/DDBJ whole genome shotgun (WGS) entry which is preliminary data.</text>
</comment>
<dbReference type="CDD" id="cd00009">
    <property type="entry name" value="AAA"/>
    <property type="match status" value="1"/>
</dbReference>
<evidence type="ECO:0000313" key="5">
    <source>
        <dbReference type="EMBL" id="OHA25926.1"/>
    </source>
</evidence>
<dbReference type="InterPro" id="IPR050238">
    <property type="entry name" value="DNA_Rep/Repair_Clamp_Loader"/>
</dbReference>
<evidence type="ECO:0000259" key="4">
    <source>
        <dbReference type="SMART" id="SM00382"/>
    </source>
</evidence>
<dbReference type="PANTHER" id="PTHR11669">
    <property type="entry name" value="REPLICATION FACTOR C / DNA POLYMERASE III GAMMA-TAU SUBUNIT"/>
    <property type="match status" value="1"/>
</dbReference>
<keyword evidence="3" id="KW-0235">DNA replication</keyword>